<name>A0ABY9JSU7_9BACI</name>
<gene>
    <name evidence="1" type="ORF">LC087_17535</name>
</gene>
<dbReference type="Proteomes" id="UP001197974">
    <property type="component" value="Chromosome"/>
</dbReference>
<reference evidence="1 2" key="1">
    <citation type="submission" date="2023-06" db="EMBL/GenBank/DDBJ databases">
        <title>Five Gram-positive bacteria isolated from mangrove sediments in Shenzhen, Guangdong, China.</title>
        <authorList>
            <person name="Yu S."/>
            <person name="Zheng W."/>
            <person name="Huang Y."/>
        </authorList>
    </citation>
    <scope>NUCLEOTIDE SEQUENCE [LARGE SCALE GENOMIC DNA]</scope>
    <source>
        <strain evidence="1 2">SaN35-3</strain>
    </source>
</reference>
<keyword evidence="2" id="KW-1185">Reference proteome</keyword>
<dbReference type="EMBL" id="CP129013">
    <property type="protein sequence ID" value="WLR42475.1"/>
    <property type="molecule type" value="Genomic_DNA"/>
</dbReference>
<sequence length="144" mass="16097">MATGKNLIEIQIPSSSCYFVPFIGETPILEYKLVFGTVGPLSEEGIIIFGGEAEEFFNEFIGDEIADKTFIRKGETPPDSLTKPPFPVDFIPTAETISQYLYEQLFPAYLKTSGILVSVIVRAPRIDAVFTNESIRRLVLDDFH</sequence>
<proteinExistence type="predicted"/>
<organism evidence="1 2">
    <name type="scientific">Bacillus carboniphilus</name>
    <dbReference type="NCBI Taxonomy" id="86663"/>
    <lineage>
        <taxon>Bacteria</taxon>
        <taxon>Bacillati</taxon>
        <taxon>Bacillota</taxon>
        <taxon>Bacilli</taxon>
        <taxon>Bacillales</taxon>
        <taxon>Bacillaceae</taxon>
        <taxon>Bacillus</taxon>
    </lineage>
</organism>
<accession>A0ABY9JSU7</accession>
<evidence type="ECO:0000313" key="2">
    <source>
        <dbReference type="Proteomes" id="UP001197974"/>
    </source>
</evidence>
<protein>
    <submittedName>
        <fullName evidence="1">Uncharacterized protein</fullName>
    </submittedName>
</protein>
<evidence type="ECO:0000313" key="1">
    <source>
        <dbReference type="EMBL" id="WLR42475.1"/>
    </source>
</evidence>
<dbReference type="RefSeq" id="WP_226540980.1">
    <property type="nucleotide sequence ID" value="NZ_CP129013.1"/>
</dbReference>